<feature type="transmembrane region" description="Helical" evidence="1">
    <location>
        <begin position="193"/>
        <end position="211"/>
    </location>
</feature>
<keyword evidence="3" id="KW-1185">Reference proteome</keyword>
<comment type="caution">
    <text evidence="2">The sequence shown here is derived from an EMBL/GenBank/DDBJ whole genome shotgun (WGS) entry which is preliminary data.</text>
</comment>
<keyword evidence="1" id="KW-1133">Transmembrane helix</keyword>
<feature type="transmembrane region" description="Helical" evidence="1">
    <location>
        <begin position="45"/>
        <end position="69"/>
    </location>
</feature>
<accession>A0A8J8P4V1</accession>
<keyword evidence="1" id="KW-0472">Membrane</keyword>
<feature type="transmembrane region" description="Helical" evidence="1">
    <location>
        <begin position="223"/>
        <end position="247"/>
    </location>
</feature>
<name>A0A8J8P4V1_HALGN</name>
<protein>
    <recommendedName>
        <fullName evidence="4">TRP C-terminal domain-containing protein</fullName>
    </recommendedName>
</protein>
<dbReference type="AlphaFoldDB" id="A0A8J8P4V1"/>
<feature type="transmembrane region" description="Helical" evidence="1">
    <location>
        <begin position="6"/>
        <end position="24"/>
    </location>
</feature>
<gene>
    <name evidence="2" type="ORF">FGO68_gene17674</name>
</gene>
<feature type="transmembrane region" description="Helical" evidence="1">
    <location>
        <begin position="162"/>
        <end position="181"/>
    </location>
</feature>
<evidence type="ECO:0000313" key="3">
    <source>
        <dbReference type="Proteomes" id="UP000785679"/>
    </source>
</evidence>
<evidence type="ECO:0000256" key="1">
    <source>
        <dbReference type="SAM" id="Phobius"/>
    </source>
</evidence>
<evidence type="ECO:0008006" key="4">
    <source>
        <dbReference type="Google" id="ProtNLM"/>
    </source>
</evidence>
<keyword evidence="1" id="KW-0812">Transmembrane</keyword>
<sequence length="368" mass="42439">MRNLGSAIIFIVLMVLGNILFLILKAIGKFTKRFERIKDKLGSSLYWGSTTRFILQQFTPIVLSSTITLLDFNTEHFFDSFGIFLAIALLFITAFSLISFTYQLYKRDKDEPFSSLKFDIAFKPLIEGINLSSFGKYWNIVVLIRWVITIFVLIFLRDHPAFQLQSLIIVSILVQMMVSIYKPLEEPIDNTISVANEFMVTAYLYFLIGLTDIVPDNQHREELGFALLSTVFICTLFNVLKVFYVIGKMGYQSWRIRSLKKLQKQRIEQSLKLKGKQEAPKPIAFLDLRRASTELPHQFDGEATTAAQFSSVPAIIKPSQQMPRITTILKPRARPEQIENQVNLDHRRPQKGSRISVFQIRRLQAEIQ</sequence>
<feature type="transmembrane region" description="Helical" evidence="1">
    <location>
        <begin position="81"/>
        <end position="105"/>
    </location>
</feature>
<dbReference type="EMBL" id="RRYP01000615">
    <property type="protein sequence ID" value="TNV87132.1"/>
    <property type="molecule type" value="Genomic_DNA"/>
</dbReference>
<dbReference type="Proteomes" id="UP000785679">
    <property type="component" value="Unassembled WGS sequence"/>
</dbReference>
<evidence type="ECO:0000313" key="2">
    <source>
        <dbReference type="EMBL" id="TNV87132.1"/>
    </source>
</evidence>
<reference evidence="2" key="1">
    <citation type="submission" date="2019-06" db="EMBL/GenBank/DDBJ databases">
        <authorList>
            <person name="Zheng W."/>
        </authorList>
    </citation>
    <scope>NUCLEOTIDE SEQUENCE</scope>
    <source>
        <strain evidence="2">QDHG01</strain>
    </source>
</reference>
<proteinExistence type="predicted"/>
<organism evidence="2 3">
    <name type="scientific">Halteria grandinella</name>
    <dbReference type="NCBI Taxonomy" id="5974"/>
    <lineage>
        <taxon>Eukaryota</taxon>
        <taxon>Sar</taxon>
        <taxon>Alveolata</taxon>
        <taxon>Ciliophora</taxon>
        <taxon>Intramacronucleata</taxon>
        <taxon>Spirotrichea</taxon>
        <taxon>Stichotrichia</taxon>
        <taxon>Sporadotrichida</taxon>
        <taxon>Halteriidae</taxon>
        <taxon>Halteria</taxon>
    </lineage>
</organism>
<feature type="transmembrane region" description="Helical" evidence="1">
    <location>
        <begin position="137"/>
        <end position="156"/>
    </location>
</feature>